<evidence type="ECO:0000256" key="6">
    <source>
        <dbReference type="HAMAP-Rule" id="MF_00073"/>
    </source>
</evidence>
<dbReference type="NCBIfam" id="TIGR01951">
    <property type="entry name" value="nusB"/>
    <property type="match status" value="1"/>
</dbReference>
<dbReference type="HAMAP" id="MF_00073">
    <property type="entry name" value="NusB"/>
    <property type="match status" value="1"/>
</dbReference>
<gene>
    <name evidence="6" type="primary">nusB</name>
    <name evidence="9" type="ORF">MICH65_0670</name>
</gene>
<evidence type="ECO:0000256" key="1">
    <source>
        <dbReference type="ARBA" id="ARBA00005952"/>
    </source>
</evidence>
<organism evidence="9 10">
    <name type="scientific">Candidatus Chazhemtobacterium aquaticus</name>
    <dbReference type="NCBI Taxonomy" id="2715735"/>
    <lineage>
        <taxon>Bacteria</taxon>
        <taxon>Candidatus Chazhemtobacteraceae</taxon>
        <taxon>Candidatus Chazhemtobacterium</taxon>
    </lineage>
</organism>
<dbReference type="AlphaFoldDB" id="A0A857NE22"/>
<sequence length="146" mass="16407">MKTAHDPRHLRRIKAVKALFSYTFHPEQETSSKLAQKVASQQDNIDQIITQCAPEWPLSQINRIDLSVLRLAIYEMLNKKDTPPKVIIDEAIEIGKRYGSQSSGSFINGVLASALKATNRDQDIDQSSNSEKLSDESTQDHDEPQS</sequence>
<evidence type="ECO:0000256" key="7">
    <source>
        <dbReference type="SAM" id="MobiDB-lite"/>
    </source>
</evidence>
<keyword evidence="4 6" id="KW-0805">Transcription regulation</keyword>
<keyword evidence="2 6" id="KW-0889">Transcription antitermination</keyword>
<feature type="region of interest" description="Disordered" evidence="7">
    <location>
        <begin position="118"/>
        <end position="146"/>
    </location>
</feature>
<dbReference type="GO" id="GO:0005829">
    <property type="term" value="C:cytosol"/>
    <property type="evidence" value="ECO:0007669"/>
    <property type="project" value="TreeGrafter"/>
</dbReference>
<evidence type="ECO:0000256" key="2">
    <source>
        <dbReference type="ARBA" id="ARBA00022814"/>
    </source>
</evidence>
<dbReference type="PANTHER" id="PTHR11078">
    <property type="entry name" value="N UTILIZATION SUBSTANCE PROTEIN B-RELATED"/>
    <property type="match status" value="1"/>
</dbReference>
<reference evidence="10" key="1">
    <citation type="journal article" date="2020" name="Microorganisms">
        <title>Complete Genome of a Member of a New Bacterial Lineage in the Microgenomates Group Reveals an Unusual Nucleotide Composition Disparity Between Two Strands of DNA and Limited Metabolic Potential.</title>
        <authorList>
            <person name="Kadnikov V.V."/>
            <person name="Mardanov A.V."/>
            <person name="Beletsky A.V."/>
            <person name="Karnachuk O.V."/>
            <person name="Ravin N.V."/>
        </authorList>
    </citation>
    <scope>NUCLEOTIDE SEQUENCE [LARGE SCALE GENOMIC DNA]</scope>
</reference>
<dbReference type="RefSeq" id="WP_161932021.1">
    <property type="nucleotide sequence ID" value="NZ_CP047901.1"/>
</dbReference>
<evidence type="ECO:0000256" key="3">
    <source>
        <dbReference type="ARBA" id="ARBA00022884"/>
    </source>
</evidence>
<evidence type="ECO:0000256" key="4">
    <source>
        <dbReference type="ARBA" id="ARBA00023015"/>
    </source>
</evidence>
<dbReference type="KEGG" id="caqa:MICH65_0670"/>
<comment type="function">
    <text evidence="6">Involved in transcription antitermination. Required for transcription of ribosomal RNA (rRNA) genes. Binds specifically to the boxA antiterminator sequence of the ribosomal RNA (rrn) operons.</text>
</comment>
<protein>
    <recommendedName>
        <fullName evidence="6">Transcription antitermination protein NusB</fullName>
    </recommendedName>
    <alternativeName>
        <fullName evidence="6">Antitermination factor NusB</fullName>
    </alternativeName>
</protein>
<dbReference type="GO" id="GO:0031564">
    <property type="term" value="P:transcription antitermination"/>
    <property type="evidence" value="ECO:0007669"/>
    <property type="project" value="UniProtKB-KW"/>
</dbReference>
<dbReference type="Proteomes" id="UP000463983">
    <property type="component" value="Chromosome"/>
</dbReference>
<keyword evidence="10" id="KW-1185">Reference proteome</keyword>
<evidence type="ECO:0000313" key="9">
    <source>
        <dbReference type="EMBL" id="QHO63651.1"/>
    </source>
</evidence>
<dbReference type="InterPro" id="IPR006027">
    <property type="entry name" value="NusB_RsmB_TIM44"/>
</dbReference>
<dbReference type="Pfam" id="PF01029">
    <property type="entry name" value="NusB"/>
    <property type="match status" value="1"/>
</dbReference>
<comment type="similarity">
    <text evidence="1 6">Belongs to the NusB family.</text>
</comment>
<dbReference type="Gene3D" id="1.10.940.10">
    <property type="entry name" value="NusB-like"/>
    <property type="match status" value="1"/>
</dbReference>
<dbReference type="GO" id="GO:0003723">
    <property type="term" value="F:RNA binding"/>
    <property type="evidence" value="ECO:0007669"/>
    <property type="project" value="UniProtKB-UniRule"/>
</dbReference>
<dbReference type="GO" id="GO:0006353">
    <property type="term" value="P:DNA-templated transcription termination"/>
    <property type="evidence" value="ECO:0007669"/>
    <property type="project" value="UniProtKB-UniRule"/>
</dbReference>
<name>A0A857NE22_9BACT</name>
<keyword evidence="3 6" id="KW-0694">RNA-binding</keyword>
<dbReference type="InterPro" id="IPR035926">
    <property type="entry name" value="NusB-like_sf"/>
</dbReference>
<evidence type="ECO:0000313" key="10">
    <source>
        <dbReference type="Proteomes" id="UP000463983"/>
    </source>
</evidence>
<evidence type="ECO:0000256" key="5">
    <source>
        <dbReference type="ARBA" id="ARBA00023163"/>
    </source>
</evidence>
<proteinExistence type="inferred from homology"/>
<accession>A0A857NE22</accession>
<feature type="domain" description="NusB/RsmB/TIM44" evidence="8">
    <location>
        <begin position="27"/>
        <end position="115"/>
    </location>
</feature>
<dbReference type="InterPro" id="IPR011605">
    <property type="entry name" value="NusB_fam"/>
</dbReference>
<dbReference type="EMBL" id="CP047901">
    <property type="protein sequence ID" value="QHO63651.1"/>
    <property type="molecule type" value="Genomic_DNA"/>
</dbReference>
<keyword evidence="5 6" id="KW-0804">Transcription</keyword>
<dbReference type="PANTHER" id="PTHR11078:SF3">
    <property type="entry name" value="ANTITERMINATION NUSB DOMAIN-CONTAINING PROTEIN"/>
    <property type="match status" value="1"/>
</dbReference>
<feature type="compositionally biased region" description="Basic and acidic residues" evidence="7">
    <location>
        <begin position="132"/>
        <end position="146"/>
    </location>
</feature>
<evidence type="ECO:0000259" key="8">
    <source>
        <dbReference type="Pfam" id="PF01029"/>
    </source>
</evidence>
<dbReference type="SUPFAM" id="SSF48013">
    <property type="entry name" value="NusB-like"/>
    <property type="match status" value="1"/>
</dbReference>